<keyword evidence="7 8" id="KW-0663">Pyridoxal phosphate</keyword>
<keyword evidence="6 8" id="KW-0808">Transferase</keyword>
<name>A0ABR3KNE5_TRISP</name>
<organism evidence="10 11">
    <name type="scientific">Trichinella spiralis</name>
    <name type="common">Trichina worm</name>
    <dbReference type="NCBI Taxonomy" id="6334"/>
    <lineage>
        <taxon>Eukaryota</taxon>
        <taxon>Metazoa</taxon>
        <taxon>Ecdysozoa</taxon>
        <taxon>Nematoda</taxon>
        <taxon>Enoplea</taxon>
        <taxon>Dorylaimia</taxon>
        <taxon>Trichinellida</taxon>
        <taxon>Trichinellidae</taxon>
        <taxon>Trichinella</taxon>
    </lineage>
</organism>
<sequence>MHKQACVVLPYFSNLYYKFNIRRLFDYGVKNLTIMDVQETNAKQYSTTTTYQSTLNDKLENCDSQAFQIMQKEKRRQIEGIELIASENFPSRAVLEALSCSLHNKYAEGYPKARYYGGNEFIDEMELLCQRRALDLFRLDPNEWDVNVQPYSGSPANFAVYTAILGPHGRLMGLDLPDGGHLTHGFYTEKKKISATSLFFESMPYKVNPETGLIDYDELRQTALLFKPKLIIAGVSCYSRHLDYGKFRSICDEVGAYLMADMAHISGLVAAGVVPSPFPYAHIVTTTTHKSLRGPRAAMIFYRIGIEKKLPTGLQGGPHENAIAAVAVALKLAKEEEFHHGYKISTDGTENHMMLLDLRPVHTDGARVEHVLELVHIACNKNTCPGDKSALRPGGIRLGSPAMTSRGLQEADFVQIGDFIHEAIQLTLKIQKQAGKTIKDFRAACEENDEFKKLCADMKARVQSFARNYPMPGFSAY</sequence>
<evidence type="ECO:0000259" key="9">
    <source>
        <dbReference type="Pfam" id="PF00464"/>
    </source>
</evidence>
<comment type="catalytic activity">
    <reaction evidence="8">
        <text>(6R)-5,10-methylene-5,6,7,8-tetrahydrofolate + glycine + H2O = (6S)-5,6,7,8-tetrahydrofolate + L-serine</text>
        <dbReference type="Rhea" id="RHEA:15481"/>
        <dbReference type="ChEBI" id="CHEBI:15377"/>
        <dbReference type="ChEBI" id="CHEBI:15636"/>
        <dbReference type="ChEBI" id="CHEBI:33384"/>
        <dbReference type="ChEBI" id="CHEBI:57305"/>
        <dbReference type="ChEBI" id="CHEBI:57453"/>
        <dbReference type="EC" id="2.1.2.1"/>
    </reaction>
</comment>
<dbReference type="SUPFAM" id="SSF53383">
    <property type="entry name" value="PLP-dependent transferases"/>
    <property type="match status" value="1"/>
</dbReference>
<evidence type="ECO:0000256" key="3">
    <source>
        <dbReference type="ARBA" id="ARBA00004777"/>
    </source>
</evidence>
<evidence type="ECO:0000313" key="11">
    <source>
        <dbReference type="Proteomes" id="UP001558632"/>
    </source>
</evidence>
<dbReference type="CDD" id="cd00378">
    <property type="entry name" value="SHMT"/>
    <property type="match status" value="1"/>
</dbReference>
<dbReference type="InterPro" id="IPR039429">
    <property type="entry name" value="SHMT-like_dom"/>
</dbReference>
<dbReference type="InterPro" id="IPR015424">
    <property type="entry name" value="PyrdxlP-dep_Trfase"/>
</dbReference>
<keyword evidence="11" id="KW-1185">Reference proteome</keyword>
<evidence type="ECO:0000256" key="4">
    <source>
        <dbReference type="ARBA" id="ARBA00006376"/>
    </source>
</evidence>
<dbReference type="PROSITE" id="PS00096">
    <property type="entry name" value="SHMT"/>
    <property type="match status" value="1"/>
</dbReference>
<dbReference type="InterPro" id="IPR049943">
    <property type="entry name" value="Ser_HO-MeTrfase-like"/>
</dbReference>
<dbReference type="InterPro" id="IPR019798">
    <property type="entry name" value="Ser_HO-MeTrfase_PLP_BS"/>
</dbReference>
<dbReference type="InterPro" id="IPR015421">
    <property type="entry name" value="PyrdxlP-dep_Trfase_major"/>
</dbReference>
<dbReference type="Pfam" id="PF00464">
    <property type="entry name" value="SHMT"/>
    <property type="match status" value="1"/>
</dbReference>
<comment type="pathway">
    <text evidence="3 8">One-carbon metabolism; tetrahydrofolate interconversion.</text>
</comment>
<reference evidence="10 11" key="1">
    <citation type="submission" date="2024-07" db="EMBL/GenBank/DDBJ databases">
        <title>Enhanced genomic and transcriptomic resources for Trichinella pseudospiralis and T. spiralis underpin the discovery of pronounced molecular differences between stages and species.</title>
        <authorList>
            <person name="Pasi K.K."/>
            <person name="La Rosa G."/>
            <person name="Gomez-Morales M.A."/>
            <person name="Tosini F."/>
            <person name="Sumanam S."/>
            <person name="Young N.D."/>
            <person name="Chang B.C."/>
            <person name="Robin G.B."/>
        </authorList>
    </citation>
    <scope>NUCLEOTIDE SEQUENCE [LARGE SCALE GENOMIC DNA]</scope>
    <source>
        <strain evidence="10">ISS534</strain>
    </source>
</reference>
<gene>
    <name evidence="10" type="ORF">TSPI_02440</name>
</gene>
<keyword evidence="5 8" id="KW-0554">One-carbon metabolism</keyword>
<protein>
    <recommendedName>
        <fullName evidence="8">Serine hydroxymethyltransferase</fullName>
        <ecNumber evidence="8">2.1.2.1</ecNumber>
    </recommendedName>
</protein>
<dbReference type="Gene3D" id="3.40.640.10">
    <property type="entry name" value="Type I PLP-dependent aspartate aminotransferase-like (Major domain)"/>
    <property type="match status" value="1"/>
</dbReference>
<comment type="similarity">
    <text evidence="4 8">Belongs to the SHMT family.</text>
</comment>
<feature type="domain" description="Serine hydroxymethyltransferase-like" evidence="9">
    <location>
        <begin position="59"/>
        <end position="420"/>
    </location>
</feature>
<dbReference type="PANTHER" id="PTHR11680">
    <property type="entry name" value="SERINE HYDROXYMETHYLTRANSFERASE"/>
    <property type="match status" value="1"/>
</dbReference>
<dbReference type="Gene3D" id="3.90.1150.10">
    <property type="entry name" value="Aspartate Aminotransferase, domain 1"/>
    <property type="match status" value="1"/>
</dbReference>
<comment type="function">
    <text evidence="2 8">Interconversion of serine and glycine.</text>
</comment>
<evidence type="ECO:0000256" key="5">
    <source>
        <dbReference type="ARBA" id="ARBA00022563"/>
    </source>
</evidence>
<dbReference type="PANTHER" id="PTHR11680:SF59">
    <property type="entry name" value="SERINE HYDROXYMETHYLTRANSFERASE, CYTOSOLIC"/>
    <property type="match status" value="1"/>
</dbReference>
<evidence type="ECO:0000256" key="2">
    <source>
        <dbReference type="ARBA" id="ARBA00002224"/>
    </source>
</evidence>
<accession>A0ABR3KNE5</accession>
<dbReference type="PIRSF" id="PIRSF000412">
    <property type="entry name" value="SHMT"/>
    <property type="match status" value="1"/>
</dbReference>
<dbReference type="EC" id="2.1.2.1" evidence="8"/>
<comment type="cofactor">
    <cofactor evidence="1 8">
        <name>pyridoxal 5'-phosphate</name>
        <dbReference type="ChEBI" id="CHEBI:597326"/>
    </cofactor>
</comment>
<evidence type="ECO:0000256" key="6">
    <source>
        <dbReference type="ARBA" id="ARBA00022679"/>
    </source>
</evidence>
<proteinExistence type="inferred from homology"/>
<dbReference type="InterPro" id="IPR001085">
    <property type="entry name" value="Ser_HO-MeTrfase"/>
</dbReference>
<comment type="caution">
    <text evidence="10">The sequence shown here is derived from an EMBL/GenBank/DDBJ whole genome shotgun (WGS) entry which is preliminary data.</text>
</comment>
<evidence type="ECO:0000313" key="10">
    <source>
        <dbReference type="EMBL" id="KAL1240561.1"/>
    </source>
</evidence>
<evidence type="ECO:0000256" key="1">
    <source>
        <dbReference type="ARBA" id="ARBA00001933"/>
    </source>
</evidence>
<dbReference type="InterPro" id="IPR015422">
    <property type="entry name" value="PyrdxlP-dep_Trfase_small"/>
</dbReference>
<dbReference type="EMBL" id="JBEUSY010000254">
    <property type="protein sequence ID" value="KAL1240561.1"/>
    <property type="molecule type" value="Genomic_DNA"/>
</dbReference>
<dbReference type="Proteomes" id="UP001558632">
    <property type="component" value="Unassembled WGS sequence"/>
</dbReference>
<evidence type="ECO:0000256" key="8">
    <source>
        <dbReference type="RuleBase" id="RU000585"/>
    </source>
</evidence>
<evidence type="ECO:0000256" key="7">
    <source>
        <dbReference type="ARBA" id="ARBA00022898"/>
    </source>
</evidence>